<dbReference type="EMBL" id="JAEHTE010000046">
    <property type="protein sequence ID" value="MBI6887217.1"/>
    <property type="molecule type" value="Genomic_DNA"/>
</dbReference>
<reference evidence="2" key="1">
    <citation type="submission" date="2020-12" db="EMBL/GenBank/DDBJ databases">
        <title>Enhanced detection system for hospital associated transmission using whole genome sequencing surveillance.</title>
        <authorList>
            <person name="Harrison L.H."/>
            <person name="Van Tyne D."/>
            <person name="Marsh J.W."/>
            <person name="Griffith M.P."/>
            <person name="Snyder D.J."/>
            <person name="Cooper V.S."/>
            <person name="Mustapha M."/>
        </authorList>
    </citation>
    <scope>NUCLEOTIDE SEQUENCE</scope>
    <source>
        <strain evidence="2">PSB00042</strain>
    </source>
</reference>
<evidence type="ECO:0000313" key="3">
    <source>
        <dbReference type="Proteomes" id="UP000637061"/>
    </source>
</evidence>
<name>A0A8I1EJD9_PSEPU</name>
<feature type="region of interest" description="Disordered" evidence="1">
    <location>
        <begin position="118"/>
        <end position="140"/>
    </location>
</feature>
<proteinExistence type="predicted"/>
<dbReference type="RefSeq" id="WP_198748126.1">
    <property type="nucleotide sequence ID" value="NZ_JAEHTE010000046.1"/>
</dbReference>
<gene>
    <name evidence="2" type="ORF">JEU22_25270</name>
</gene>
<organism evidence="2 3">
    <name type="scientific">Pseudomonas putida</name>
    <name type="common">Arthrobacter siderocapsulatus</name>
    <dbReference type="NCBI Taxonomy" id="303"/>
    <lineage>
        <taxon>Bacteria</taxon>
        <taxon>Pseudomonadati</taxon>
        <taxon>Pseudomonadota</taxon>
        <taxon>Gammaproteobacteria</taxon>
        <taxon>Pseudomonadales</taxon>
        <taxon>Pseudomonadaceae</taxon>
        <taxon>Pseudomonas</taxon>
    </lineage>
</organism>
<sequence>MTTPTAAITLTQIAALADLGPDYFSRHAADLPPTHAVPTGARGRPQKAFDADDLAALIVERTGHLSEAIVRLRLALAMSSAPHRIVTTPDNRHVMVRDHEELADLPDDVRSALLEQIHADRDTASQRRARRTTPAQEQQP</sequence>
<protein>
    <submittedName>
        <fullName evidence="2">Uncharacterized protein</fullName>
    </submittedName>
</protein>
<evidence type="ECO:0000313" key="2">
    <source>
        <dbReference type="EMBL" id="MBI6887217.1"/>
    </source>
</evidence>
<evidence type="ECO:0000256" key="1">
    <source>
        <dbReference type="SAM" id="MobiDB-lite"/>
    </source>
</evidence>
<dbReference type="Proteomes" id="UP000637061">
    <property type="component" value="Unassembled WGS sequence"/>
</dbReference>
<dbReference type="AlphaFoldDB" id="A0A8I1EJD9"/>
<comment type="caution">
    <text evidence="2">The sequence shown here is derived from an EMBL/GenBank/DDBJ whole genome shotgun (WGS) entry which is preliminary data.</text>
</comment>
<accession>A0A8I1EJD9</accession>